<organism evidence="2 3">
    <name type="scientific">Colocasia esculenta</name>
    <name type="common">Wild taro</name>
    <name type="synonym">Arum esculentum</name>
    <dbReference type="NCBI Taxonomy" id="4460"/>
    <lineage>
        <taxon>Eukaryota</taxon>
        <taxon>Viridiplantae</taxon>
        <taxon>Streptophyta</taxon>
        <taxon>Embryophyta</taxon>
        <taxon>Tracheophyta</taxon>
        <taxon>Spermatophyta</taxon>
        <taxon>Magnoliopsida</taxon>
        <taxon>Liliopsida</taxon>
        <taxon>Araceae</taxon>
        <taxon>Aroideae</taxon>
        <taxon>Colocasieae</taxon>
        <taxon>Colocasia</taxon>
    </lineage>
</organism>
<dbReference type="PANTHER" id="PTHR37908">
    <property type="entry name" value="TRANSMEMBRANE PROTEIN"/>
    <property type="match status" value="1"/>
</dbReference>
<evidence type="ECO:0000313" key="2">
    <source>
        <dbReference type="EMBL" id="MQM15417.1"/>
    </source>
</evidence>
<feature type="non-terminal residue" evidence="2">
    <location>
        <position position="179"/>
    </location>
</feature>
<evidence type="ECO:0000256" key="1">
    <source>
        <dbReference type="SAM" id="MobiDB-lite"/>
    </source>
</evidence>
<dbReference type="PANTHER" id="PTHR37908:SF3">
    <property type="entry name" value="TRANSMEMBRANE PROTEIN"/>
    <property type="match status" value="1"/>
</dbReference>
<dbReference type="AlphaFoldDB" id="A0A843X2K7"/>
<keyword evidence="3" id="KW-1185">Reference proteome</keyword>
<name>A0A843X2K7_COLES</name>
<evidence type="ECO:0000313" key="3">
    <source>
        <dbReference type="Proteomes" id="UP000652761"/>
    </source>
</evidence>
<reference evidence="2" key="1">
    <citation type="submission" date="2017-07" db="EMBL/GenBank/DDBJ databases">
        <title>Taro Niue Genome Assembly and Annotation.</title>
        <authorList>
            <person name="Atibalentja N."/>
            <person name="Keating K."/>
            <person name="Fields C.J."/>
        </authorList>
    </citation>
    <scope>NUCLEOTIDE SEQUENCE</scope>
    <source>
        <strain evidence="2">Niue_2</strain>
        <tissue evidence="2">Leaf</tissue>
    </source>
</reference>
<proteinExistence type="predicted"/>
<comment type="caution">
    <text evidence="2">The sequence shown here is derived from an EMBL/GenBank/DDBJ whole genome shotgun (WGS) entry which is preliminary data.</text>
</comment>
<accession>A0A843X2K7</accession>
<feature type="region of interest" description="Disordered" evidence="1">
    <location>
        <begin position="22"/>
        <end position="93"/>
    </location>
</feature>
<feature type="compositionally biased region" description="Low complexity" evidence="1">
    <location>
        <begin position="27"/>
        <end position="42"/>
    </location>
</feature>
<feature type="compositionally biased region" description="Basic and acidic residues" evidence="1">
    <location>
        <begin position="55"/>
        <end position="72"/>
    </location>
</feature>
<feature type="region of interest" description="Disordered" evidence="1">
    <location>
        <begin position="155"/>
        <end position="179"/>
    </location>
</feature>
<dbReference type="EMBL" id="NMUH01006506">
    <property type="protein sequence ID" value="MQM15417.1"/>
    <property type="molecule type" value="Genomic_DNA"/>
</dbReference>
<sequence length="179" mass="19668">GKGRFPTRRSCLHHLLSKKERDPTLWASHHPPAIAASSTPPSRYCRRLGSSSSVHLRERAAEESKQRRRLGESEVGPFRAGGAGRSKEGNPPAMTSRQPCFLALVLLLGILCASFPKGLARNVKIVRLEGAAHGKAFWEEAAERRRTAELGFSSMDYDEPGANTNPWSGWANPPPDTHH</sequence>
<dbReference type="OrthoDB" id="786933at2759"/>
<protein>
    <submittedName>
        <fullName evidence="2">Uncharacterized protein</fullName>
    </submittedName>
</protein>
<gene>
    <name evidence="2" type="ORF">Taro_048363</name>
</gene>
<dbReference type="Proteomes" id="UP000652761">
    <property type="component" value="Unassembled WGS sequence"/>
</dbReference>